<protein>
    <submittedName>
        <fullName evidence="2">Uncharacterized protein</fullName>
    </submittedName>
</protein>
<gene>
    <name evidence="2" type="ORF">H1S01_00910</name>
</gene>
<proteinExistence type="predicted"/>
<evidence type="ECO:0000313" key="3">
    <source>
        <dbReference type="Proteomes" id="UP000617402"/>
    </source>
</evidence>
<keyword evidence="3" id="KW-1185">Reference proteome</keyword>
<accession>A0ABR7SWZ0</accession>
<keyword evidence="1" id="KW-1133">Transmembrane helix</keyword>
<reference evidence="2 3" key="1">
    <citation type="submission" date="2020-07" db="EMBL/GenBank/DDBJ databases">
        <title>Draft whole-genome sequence of Heliobacterium chlorum DSM 3682, type strain.</title>
        <authorList>
            <person name="Kyndt J.A."/>
            <person name="Meyer T.E."/>
            <person name="Imhoff J.F."/>
        </authorList>
    </citation>
    <scope>NUCLEOTIDE SEQUENCE [LARGE SCALE GENOMIC DNA]</scope>
    <source>
        <strain evidence="2 3">DSM 3682</strain>
    </source>
</reference>
<feature type="transmembrane region" description="Helical" evidence="1">
    <location>
        <begin position="6"/>
        <end position="36"/>
    </location>
</feature>
<dbReference type="Proteomes" id="UP000617402">
    <property type="component" value="Unassembled WGS sequence"/>
</dbReference>
<comment type="caution">
    <text evidence="2">The sequence shown here is derived from an EMBL/GenBank/DDBJ whole genome shotgun (WGS) entry which is preliminary data.</text>
</comment>
<sequence length="53" mass="6273">MDYSLSLVFALLINMLVIRIIMEVLARFGIDFVGFFQNLWKKLKKQRPSSRPQ</sequence>
<dbReference type="RefSeq" id="WP_188038246.1">
    <property type="nucleotide sequence ID" value="NZ_JACVHF010000001.1"/>
</dbReference>
<keyword evidence="1" id="KW-0812">Transmembrane</keyword>
<organism evidence="2 3">
    <name type="scientific">Heliobacterium chlorum</name>
    <dbReference type="NCBI Taxonomy" id="2698"/>
    <lineage>
        <taxon>Bacteria</taxon>
        <taxon>Bacillati</taxon>
        <taxon>Bacillota</taxon>
        <taxon>Clostridia</taxon>
        <taxon>Eubacteriales</taxon>
        <taxon>Heliobacteriaceae</taxon>
        <taxon>Heliobacterium</taxon>
    </lineage>
</organism>
<evidence type="ECO:0000256" key="1">
    <source>
        <dbReference type="SAM" id="Phobius"/>
    </source>
</evidence>
<name>A0ABR7SWZ0_HELCL</name>
<keyword evidence="1" id="KW-0472">Membrane</keyword>
<evidence type="ECO:0000313" key="2">
    <source>
        <dbReference type="EMBL" id="MBC9783064.1"/>
    </source>
</evidence>
<dbReference type="EMBL" id="JACVHF010000001">
    <property type="protein sequence ID" value="MBC9783064.1"/>
    <property type="molecule type" value="Genomic_DNA"/>
</dbReference>